<evidence type="ECO:0000256" key="2">
    <source>
        <dbReference type="ARBA" id="ARBA00004853"/>
    </source>
</evidence>
<evidence type="ECO:0000256" key="8">
    <source>
        <dbReference type="ARBA" id="ARBA00022801"/>
    </source>
</evidence>
<evidence type="ECO:0000256" key="7">
    <source>
        <dbReference type="ARBA" id="ARBA00022741"/>
    </source>
</evidence>
<evidence type="ECO:0000256" key="11">
    <source>
        <dbReference type="ARBA" id="ARBA00049295"/>
    </source>
</evidence>
<evidence type="ECO:0000256" key="6">
    <source>
        <dbReference type="ARBA" id="ARBA00022723"/>
    </source>
</evidence>
<sequence>MLISRIIKFDYKSVKMVMIRRAVTSRLPTDYGEFQLHAYLEERDSNQDRVHLALVKGVVETGPPPLVRVHSECLTGEVLFSSRCDCGKQLDRALSAIGRSSSGILIYLRQEGRGIGLLNKLEAYNLQDKGFDTVDANLHLGFEPDQREYSVAVNVLEDLQVREVRLLTNNPDKVTAFSQSNVKVIERIPLVINSTSENAGYLETKRKRLGHF</sequence>
<dbReference type="CDD" id="cd00641">
    <property type="entry name" value="GTP_cyclohydro2"/>
    <property type="match status" value="1"/>
</dbReference>
<evidence type="ECO:0000256" key="5">
    <source>
        <dbReference type="ARBA" id="ARBA00022619"/>
    </source>
</evidence>
<gene>
    <name evidence="13" type="ORF">METZ01_LOCUS25441</name>
</gene>
<evidence type="ECO:0000256" key="3">
    <source>
        <dbReference type="ARBA" id="ARBA00005520"/>
    </source>
</evidence>
<keyword evidence="8" id="KW-0378">Hydrolase</keyword>
<dbReference type="FunFam" id="3.40.50.10990:FF:000001">
    <property type="entry name" value="Riboflavin biosynthesis protein RibBA"/>
    <property type="match status" value="1"/>
</dbReference>
<dbReference type="NCBIfam" id="TIGR00505">
    <property type="entry name" value="ribA"/>
    <property type="match status" value="1"/>
</dbReference>
<dbReference type="SUPFAM" id="SSF142695">
    <property type="entry name" value="RibA-like"/>
    <property type="match status" value="1"/>
</dbReference>
<feature type="domain" description="GTP cyclohydrolase II" evidence="12">
    <location>
        <begin position="21"/>
        <end position="189"/>
    </location>
</feature>
<dbReference type="InterPro" id="IPR000926">
    <property type="entry name" value="RibA"/>
</dbReference>
<dbReference type="PANTHER" id="PTHR21327">
    <property type="entry name" value="GTP CYCLOHYDROLASE II-RELATED"/>
    <property type="match status" value="1"/>
</dbReference>
<dbReference type="InterPro" id="IPR032677">
    <property type="entry name" value="GTP_cyclohydro_II"/>
</dbReference>
<reference evidence="13" key="1">
    <citation type="submission" date="2018-05" db="EMBL/GenBank/DDBJ databases">
        <authorList>
            <person name="Lanie J.A."/>
            <person name="Ng W.-L."/>
            <person name="Kazmierczak K.M."/>
            <person name="Andrzejewski T.M."/>
            <person name="Davidsen T.M."/>
            <person name="Wayne K.J."/>
            <person name="Tettelin H."/>
            <person name="Glass J.I."/>
            <person name="Rusch D."/>
            <person name="Podicherti R."/>
            <person name="Tsui H.-C.T."/>
            <person name="Winkler M.E."/>
        </authorList>
    </citation>
    <scope>NUCLEOTIDE SEQUENCE</scope>
</reference>
<dbReference type="GO" id="GO:0008686">
    <property type="term" value="F:3,4-dihydroxy-2-butanone-4-phosphate synthase activity"/>
    <property type="evidence" value="ECO:0007669"/>
    <property type="project" value="TreeGrafter"/>
</dbReference>
<dbReference type="GO" id="GO:0009231">
    <property type="term" value="P:riboflavin biosynthetic process"/>
    <property type="evidence" value="ECO:0007669"/>
    <property type="project" value="UniProtKB-KW"/>
</dbReference>
<keyword evidence="7" id="KW-0547">Nucleotide-binding</keyword>
<comment type="catalytic activity">
    <reaction evidence="11">
        <text>GTP + 4 H2O = 2,5-diamino-6-hydroxy-4-(5-phosphoribosylamino)-pyrimidine + formate + 2 phosphate + 3 H(+)</text>
        <dbReference type="Rhea" id="RHEA:23704"/>
        <dbReference type="ChEBI" id="CHEBI:15377"/>
        <dbReference type="ChEBI" id="CHEBI:15378"/>
        <dbReference type="ChEBI" id="CHEBI:15740"/>
        <dbReference type="ChEBI" id="CHEBI:37565"/>
        <dbReference type="ChEBI" id="CHEBI:43474"/>
        <dbReference type="ChEBI" id="CHEBI:58614"/>
        <dbReference type="EC" id="3.5.4.25"/>
    </reaction>
</comment>
<comment type="similarity">
    <text evidence="3">In the N-terminal section; belongs to the DHBP synthase family.</text>
</comment>
<comment type="pathway">
    <text evidence="2">Cofactor biosynthesis; riboflavin biosynthesis; 5-amino-6-(D-ribitylamino)uracil from GTP: step 1/4.</text>
</comment>
<protein>
    <recommendedName>
        <fullName evidence="4">GTP cyclohydrolase II</fullName>
        <ecNumber evidence="4">3.5.4.25</ecNumber>
    </recommendedName>
</protein>
<evidence type="ECO:0000256" key="10">
    <source>
        <dbReference type="ARBA" id="ARBA00023134"/>
    </source>
</evidence>
<dbReference type="NCBIfam" id="NF001591">
    <property type="entry name" value="PRK00393.1"/>
    <property type="match status" value="1"/>
</dbReference>
<dbReference type="GO" id="GO:0046872">
    <property type="term" value="F:metal ion binding"/>
    <property type="evidence" value="ECO:0007669"/>
    <property type="project" value="UniProtKB-KW"/>
</dbReference>
<dbReference type="GO" id="GO:0005525">
    <property type="term" value="F:GTP binding"/>
    <property type="evidence" value="ECO:0007669"/>
    <property type="project" value="UniProtKB-KW"/>
</dbReference>
<accession>A0A381Q391</accession>
<dbReference type="Pfam" id="PF00925">
    <property type="entry name" value="GTP_cyclohydro2"/>
    <property type="match status" value="1"/>
</dbReference>
<keyword evidence="10" id="KW-0342">GTP-binding</keyword>
<dbReference type="GO" id="GO:0003935">
    <property type="term" value="F:GTP cyclohydrolase II activity"/>
    <property type="evidence" value="ECO:0007669"/>
    <property type="project" value="UniProtKB-EC"/>
</dbReference>
<keyword evidence="6" id="KW-0479">Metal-binding</keyword>
<dbReference type="InterPro" id="IPR036144">
    <property type="entry name" value="RibA-like_sf"/>
</dbReference>
<dbReference type="AlphaFoldDB" id="A0A381Q391"/>
<comment type="cofactor">
    <cofactor evidence="1">
        <name>Zn(2+)</name>
        <dbReference type="ChEBI" id="CHEBI:29105"/>
    </cofactor>
</comment>
<proteinExistence type="inferred from homology"/>
<evidence type="ECO:0000256" key="4">
    <source>
        <dbReference type="ARBA" id="ARBA00012762"/>
    </source>
</evidence>
<dbReference type="EMBL" id="UINC01001151">
    <property type="protein sequence ID" value="SUZ72587.1"/>
    <property type="molecule type" value="Genomic_DNA"/>
</dbReference>
<name>A0A381Q391_9ZZZZ</name>
<dbReference type="HAMAP" id="MF_00179">
    <property type="entry name" value="RibA"/>
    <property type="match status" value="1"/>
</dbReference>
<evidence type="ECO:0000256" key="9">
    <source>
        <dbReference type="ARBA" id="ARBA00022833"/>
    </source>
</evidence>
<keyword evidence="9" id="KW-0862">Zinc</keyword>
<dbReference type="GO" id="GO:0005829">
    <property type="term" value="C:cytosol"/>
    <property type="evidence" value="ECO:0007669"/>
    <property type="project" value="TreeGrafter"/>
</dbReference>
<dbReference type="EC" id="3.5.4.25" evidence="4"/>
<dbReference type="Gene3D" id="3.40.50.10990">
    <property type="entry name" value="GTP cyclohydrolase II"/>
    <property type="match status" value="1"/>
</dbReference>
<evidence type="ECO:0000259" key="12">
    <source>
        <dbReference type="Pfam" id="PF00925"/>
    </source>
</evidence>
<dbReference type="PANTHER" id="PTHR21327:SF18">
    <property type="entry name" value="3,4-DIHYDROXY-2-BUTANONE 4-PHOSPHATE SYNTHASE"/>
    <property type="match status" value="1"/>
</dbReference>
<evidence type="ECO:0000313" key="13">
    <source>
        <dbReference type="EMBL" id="SUZ72587.1"/>
    </source>
</evidence>
<evidence type="ECO:0000256" key="1">
    <source>
        <dbReference type="ARBA" id="ARBA00001947"/>
    </source>
</evidence>
<organism evidence="13">
    <name type="scientific">marine metagenome</name>
    <dbReference type="NCBI Taxonomy" id="408172"/>
    <lineage>
        <taxon>unclassified sequences</taxon>
        <taxon>metagenomes</taxon>
        <taxon>ecological metagenomes</taxon>
    </lineage>
</organism>
<keyword evidence="5" id="KW-0686">Riboflavin biosynthesis</keyword>